<dbReference type="InterPro" id="IPR002347">
    <property type="entry name" value="SDR_fam"/>
</dbReference>
<dbReference type="Gene3D" id="3.40.50.720">
    <property type="entry name" value="NAD(P)-binding Rossmann-like Domain"/>
    <property type="match status" value="1"/>
</dbReference>
<keyword evidence="2" id="KW-0560">Oxidoreductase</keyword>
<dbReference type="PANTHER" id="PTHR44196:SF2">
    <property type="entry name" value="SHORT-CHAIN DEHYDROGENASE-RELATED"/>
    <property type="match status" value="1"/>
</dbReference>
<comment type="caution">
    <text evidence="4">The sequence shown here is derived from an EMBL/GenBank/DDBJ whole genome shotgun (WGS) entry which is preliminary data.</text>
</comment>
<dbReference type="Pfam" id="PF00106">
    <property type="entry name" value="adh_short"/>
    <property type="match status" value="1"/>
</dbReference>
<accession>A0A916U923</accession>
<reference evidence="4" key="2">
    <citation type="submission" date="2020-09" db="EMBL/GenBank/DDBJ databases">
        <authorList>
            <person name="Sun Q."/>
            <person name="Zhou Y."/>
        </authorList>
    </citation>
    <scope>NUCLEOTIDE SEQUENCE</scope>
    <source>
        <strain evidence="4">CGMCC 1.15343</strain>
    </source>
</reference>
<dbReference type="PRINTS" id="PR00080">
    <property type="entry name" value="SDRFAMILY"/>
</dbReference>
<evidence type="ECO:0000256" key="2">
    <source>
        <dbReference type="ARBA" id="ARBA00023002"/>
    </source>
</evidence>
<keyword evidence="5" id="KW-1185">Reference proteome</keyword>
<dbReference type="GO" id="GO:0016491">
    <property type="term" value="F:oxidoreductase activity"/>
    <property type="evidence" value="ECO:0007669"/>
    <property type="project" value="UniProtKB-KW"/>
</dbReference>
<gene>
    <name evidence="4" type="ORF">GCM10011387_17470</name>
</gene>
<dbReference type="GO" id="GO:0016020">
    <property type="term" value="C:membrane"/>
    <property type="evidence" value="ECO:0007669"/>
    <property type="project" value="TreeGrafter"/>
</dbReference>
<dbReference type="AlphaFoldDB" id="A0A916U923"/>
<evidence type="ECO:0000313" key="5">
    <source>
        <dbReference type="Proteomes" id="UP000651668"/>
    </source>
</evidence>
<dbReference type="PIRSF" id="PIRSF000126">
    <property type="entry name" value="11-beta-HSD1"/>
    <property type="match status" value="1"/>
</dbReference>
<dbReference type="InterPro" id="IPR036291">
    <property type="entry name" value="NAD(P)-bd_dom_sf"/>
</dbReference>
<organism evidence="4 5">
    <name type="scientific">Pedobacter quisquiliarum</name>
    <dbReference type="NCBI Taxonomy" id="1834438"/>
    <lineage>
        <taxon>Bacteria</taxon>
        <taxon>Pseudomonadati</taxon>
        <taxon>Bacteroidota</taxon>
        <taxon>Sphingobacteriia</taxon>
        <taxon>Sphingobacteriales</taxon>
        <taxon>Sphingobacteriaceae</taxon>
        <taxon>Pedobacter</taxon>
    </lineage>
</organism>
<dbReference type="PRINTS" id="PR00081">
    <property type="entry name" value="GDHRDH"/>
</dbReference>
<reference evidence="4" key="1">
    <citation type="journal article" date="2014" name="Int. J. Syst. Evol. Microbiol.">
        <title>Complete genome sequence of Corynebacterium casei LMG S-19264T (=DSM 44701T), isolated from a smear-ripened cheese.</title>
        <authorList>
            <consortium name="US DOE Joint Genome Institute (JGI-PGF)"/>
            <person name="Walter F."/>
            <person name="Albersmeier A."/>
            <person name="Kalinowski J."/>
            <person name="Ruckert C."/>
        </authorList>
    </citation>
    <scope>NUCLEOTIDE SEQUENCE</scope>
    <source>
        <strain evidence="4">CGMCC 1.15343</strain>
    </source>
</reference>
<dbReference type="Proteomes" id="UP000651668">
    <property type="component" value="Unassembled WGS sequence"/>
</dbReference>
<dbReference type="PANTHER" id="PTHR44196">
    <property type="entry name" value="DEHYDROGENASE/REDUCTASE SDR FAMILY MEMBER 7B"/>
    <property type="match status" value="1"/>
</dbReference>
<dbReference type="SUPFAM" id="SSF51735">
    <property type="entry name" value="NAD(P)-binding Rossmann-fold domains"/>
    <property type="match status" value="1"/>
</dbReference>
<evidence type="ECO:0000256" key="1">
    <source>
        <dbReference type="ARBA" id="ARBA00006484"/>
    </source>
</evidence>
<dbReference type="EMBL" id="BMIL01000005">
    <property type="protein sequence ID" value="GGC64340.1"/>
    <property type="molecule type" value="Genomic_DNA"/>
</dbReference>
<sequence length="264" mass="28858">METNNKTALITGATKGIGYELAKLFAKDNYNIIMVARTPERHGSIEEEFAMLYPQGKFHYIEKDLSRDGAADELYEEVKALGLQIDVLVNNAGIGEAGPFIETDLKKNLEVVHTNVISLVSLTHYYLKEMVARNEGRILQLGSVASFSPNPLLSVYAASKAFVRSFTEAIINEIKDTKVTMTLLAPNATDTGFFINANAEDTVAGQGEKDSPADVAKAGYDALMKGENRLIYGLPAKAMVTMGNVLPDQAQAAMARKQFEEKKD</sequence>
<protein>
    <submittedName>
        <fullName evidence="4">Short-chain dehydrogenase</fullName>
    </submittedName>
</protein>
<comment type="similarity">
    <text evidence="1 3">Belongs to the short-chain dehydrogenases/reductases (SDR) family.</text>
</comment>
<proteinExistence type="inferred from homology"/>
<evidence type="ECO:0000313" key="4">
    <source>
        <dbReference type="EMBL" id="GGC64340.1"/>
    </source>
</evidence>
<dbReference type="RefSeq" id="WP_188626500.1">
    <property type="nucleotide sequence ID" value="NZ_BMIL01000005.1"/>
</dbReference>
<name>A0A916U923_9SPHI</name>
<dbReference type="CDD" id="cd05233">
    <property type="entry name" value="SDR_c"/>
    <property type="match status" value="1"/>
</dbReference>
<evidence type="ECO:0000256" key="3">
    <source>
        <dbReference type="RuleBase" id="RU000363"/>
    </source>
</evidence>